<dbReference type="PANTHER" id="PTHR39339:SF1">
    <property type="entry name" value="CHAD DOMAIN-CONTAINING PROTEIN"/>
    <property type="match status" value="1"/>
</dbReference>
<dbReference type="SMART" id="SM00880">
    <property type="entry name" value="CHAD"/>
    <property type="match status" value="1"/>
</dbReference>
<evidence type="ECO:0000259" key="1">
    <source>
        <dbReference type="PROSITE" id="PS51708"/>
    </source>
</evidence>
<dbReference type="PANTHER" id="PTHR39339">
    <property type="entry name" value="SLR1444 PROTEIN"/>
    <property type="match status" value="1"/>
</dbReference>
<accession>A0A5C5ZAN2</accession>
<name>A0A5C5ZAN2_9BACT</name>
<dbReference type="AlphaFoldDB" id="A0A5C5ZAN2"/>
<dbReference type="Proteomes" id="UP000315010">
    <property type="component" value="Unassembled WGS sequence"/>
</dbReference>
<dbReference type="OrthoDB" id="9810907at2"/>
<dbReference type="RefSeq" id="WP_146401720.1">
    <property type="nucleotide sequence ID" value="NZ_SJPJ01000001.1"/>
</dbReference>
<reference evidence="2 3" key="1">
    <citation type="submission" date="2019-02" db="EMBL/GenBank/DDBJ databases">
        <title>Deep-cultivation of Planctomycetes and their phenomic and genomic characterization uncovers novel biology.</title>
        <authorList>
            <person name="Wiegand S."/>
            <person name="Jogler M."/>
            <person name="Boedeker C."/>
            <person name="Pinto D."/>
            <person name="Vollmers J."/>
            <person name="Rivas-Marin E."/>
            <person name="Kohn T."/>
            <person name="Peeters S.H."/>
            <person name="Heuer A."/>
            <person name="Rast P."/>
            <person name="Oberbeckmann S."/>
            <person name="Bunk B."/>
            <person name="Jeske O."/>
            <person name="Meyerdierks A."/>
            <person name="Storesund J.E."/>
            <person name="Kallscheuer N."/>
            <person name="Luecker S."/>
            <person name="Lage O.M."/>
            <person name="Pohl T."/>
            <person name="Merkel B.J."/>
            <person name="Hornburger P."/>
            <person name="Mueller R.-W."/>
            <person name="Bruemmer F."/>
            <person name="Labrenz M."/>
            <person name="Spormann A.M."/>
            <person name="Op Den Camp H."/>
            <person name="Overmann J."/>
            <person name="Amann R."/>
            <person name="Jetten M.S.M."/>
            <person name="Mascher T."/>
            <person name="Medema M.H."/>
            <person name="Devos D.P."/>
            <person name="Kaster A.-K."/>
            <person name="Ovreas L."/>
            <person name="Rohde M."/>
            <person name="Galperin M.Y."/>
            <person name="Jogler C."/>
        </authorList>
    </citation>
    <scope>NUCLEOTIDE SEQUENCE [LARGE SCALE GENOMIC DNA]</scope>
    <source>
        <strain evidence="2 3">CA13</strain>
    </source>
</reference>
<feature type="domain" description="CHAD" evidence="1">
    <location>
        <begin position="8"/>
        <end position="287"/>
    </location>
</feature>
<dbReference type="InterPro" id="IPR007899">
    <property type="entry name" value="CHAD_dom"/>
</dbReference>
<sequence length="295" mass="34418">MPFRFDVEQTVTRNLRQIATEQVRQSIAELSDPQLDRTETVHNARKRCKKIRGLLRLVRPSVEGIFRNENLHFRDAAQRLSEVRDADALVEAFELFRNEEGQSLSPDILDSIADRLAKHSESVGISKVESDRRITEFLADMEAALERIPTWKCGCRGFRALRGGIEKTYSRGCETMTRAADIPSDDNLHQWRKRAKYHWYHVRLLRDYCRSKFKARAKRLKKLSDVLGDDHDLAVLRQFVIEHPDSVPSPGTMFEVVQAVDSRRHRLQHESQQIGKTLYVESPKSWTRHLEKRFK</sequence>
<dbReference type="EMBL" id="SJPJ01000001">
    <property type="protein sequence ID" value="TWT84147.1"/>
    <property type="molecule type" value="Genomic_DNA"/>
</dbReference>
<dbReference type="Gene3D" id="1.40.20.10">
    <property type="entry name" value="CHAD domain"/>
    <property type="match status" value="1"/>
</dbReference>
<evidence type="ECO:0000313" key="3">
    <source>
        <dbReference type="Proteomes" id="UP000315010"/>
    </source>
</evidence>
<protein>
    <submittedName>
        <fullName evidence="2">CHAD domain protein</fullName>
    </submittedName>
</protein>
<dbReference type="Pfam" id="PF05235">
    <property type="entry name" value="CHAD"/>
    <property type="match status" value="1"/>
</dbReference>
<organism evidence="2 3">
    <name type="scientific">Novipirellula herctigrandis</name>
    <dbReference type="NCBI Taxonomy" id="2527986"/>
    <lineage>
        <taxon>Bacteria</taxon>
        <taxon>Pseudomonadati</taxon>
        <taxon>Planctomycetota</taxon>
        <taxon>Planctomycetia</taxon>
        <taxon>Pirellulales</taxon>
        <taxon>Pirellulaceae</taxon>
        <taxon>Novipirellula</taxon>
    </lineage>
</organism>
<gene>
    <name evidence="2" type="ORF">CA13_56230</name>
</gene>
<comment type="caution">
    <text evidence="2">The sequence shown here is derived from an EMBL/GenBank/DDBJ whole genome shotgun (WGS) entry which is preliminary data.</text>
</comment>
<proteinExistence type="predicted"/>
<keyword evidence="3" id="KW-1185">Reference proteome</keyword>
<evidence type="ECO:0000313" key="2">
    <source>
        <dbReference type="EMBL" id="TWT84147.1"/>
    </source>
</evidence>
<dbReference type="InterPro" id="IPR038186">
    <property type="entry name" value="CHAD_dom_sf"/>
</dbReference>
<dbReference type="PROSITE" id="PS51708">
    <property type="entry name" value="CHAD"/>
    <property type="match status" value="1"/>
</dbReference>